<feature type="compositionally biased region" description="Polar residues" evidence="1">
    <location>
        <begin position="9"/>
        <end position="19"/>
    </location>
</feature>
<accession>A0A317ZHW9</accession>
<evidence type="ECO:0000313" key="2">
    <source>
        <dbReference type="EMBL" id="PXA04572.1"/>
    </source>
</evidence>
<feature type="region of interest" description="Disordered" evidence="1">
    <location>
        <begin position="99"/>
        <end position="139"/>
    </location>
</feature>
<dbReference type="AlphaFoldDB" id="A0A317ZHW9"/>
<protein>
    <submittedName>
        <fullName evidence="2">Uncharacterized protein</fullName>
    </submittedName>
</protein>
<feature type="compositionally biased region" description="Low complexity" evidence="1">
    <location>
        <begin position="123"/>
        <end position="139"/>
    </location>
</feature>
<keyword evidence="3" id="KW-1185">Reference proteome</keyword>
<proteinExistence type="predicted"/>
<evidence type="ECO:0000256" key="1">
    <source>
        <dbReference type="SAM" id="MobiDB-lite"/>
    </source>
</evidence>
<dbReference type="InParanoid" id="A0A317ZHW9"/>
<dbReference type="OrthoDB" id="9815389at2"/>
<gene>
    <name evidence="2" type="ORF">DDZ13_05190</name>
</gene>
<dbReference type="Proteomes" id="UP000247099">
    <property type="component" value="Unassembled WGS sequence"/>
</dbReference>
<comment type="caution">
    <text evidence="2">The sequence shown here is derived from an EMBL/GenBank/DDBJ whole genome shotgun (WGS) entry which is preliminary data.</text>
</comment>
<evidence type="ECO:0000313" key="3">
    <source>
        <dbReference type="Proteomes" id="UP000247099"/>
    </source>
</evidence>
<name>A0A317ZHW9_9BACT</name>
<organism evidence="2 3">
    <name type="scientific">Coraliomargarita sinensis</name>
    <dbReference type="NCBI Taxonomy" id="2174842"/>
    <lineage>
        <taxon>Bacteria</taxon>
        <taxon>Pseudomonadati</taxon>
        <taxon>Verrucomicrobiota</taxon>
        <taxon>Opitutia</taxon>
        <taxon>Puniceicoccales</taxon>
        <taxon>Coraliomargaritaceae</taxon>
        <taxon>Coraliomargarita</taxon>
    </lineage>
</organism>
<reference evidence="2 3" key="1">
    <citation type="submission" date="2018-05" db="EMBL/GenBank/DDBJ databases">
        <title>Coraliomargarita sinensis sp. nov., isolated from a marine solar saltern.</title>
        <authorList>
            <person name="Zhou L.Y."/>
        </authorList>
    </citation>
    <scope>NUCLEOTIDE SEQUENCE [LARGE SCALE GENOMIC DNA]</scope>
    <source>
        <strain evidence="2 3">WN38</strain>
    </source>
</reference>
<dbReference type="EMBL" id="QHJQ01000003">
    <property type="protein sequence ID" value="PXA04572.1"/>
    <property type="molecule type" value="Genomic_DNA"/>
</dbReference>
<feature type="region of interest" description="Disordered" evidence="1">
    <location>
        <begin position="1"/>
        <end position="25"/>
    </location>
</feature>
<feature type="compositionally biased region" description="Basic and acidic residues" evidence="1">
    <location>
        <begin position="103"/>
        <end position="112"/>
    </location>
</feature>
<sequence>MLDMEDANQRTSQENSRNAKNAELQLGPNHGTWYSRGYLPHFDRIGNLQSITFRMADRLPQSKLSQLEAIIKALPKQADPDKSKREQVEAWLDAGMGSCALKHPPESRESKAMRQTGAMALLQRQPTSPGTPSSGSAAR</sequence>